<dbReference type="PROSITE" id="PS00211">
    <property type="entry name" value="ABC_TRANSPORTER_1"/>
    <property type="match status" value="1"/>
</dbReference>
<dbReference type="PANTHER" id="PTHR24223">
    <property type="entry name" value="ATP-BINDING CASSETTE SUB-FAMILY C"/>
    <property type="match status" value="1"/>
</dbReference>
<dbReference type="GO" id="GO:0016020">
    <property type="term" value="C:membrane"/>
    <property type="evidence" value="ECO:0007669"/>
    <property type="project" value="UniProtKB-SubCell"/>
</dbReference>
<dbReference type="CDD" id="cd03250">
    <property type="entry name" value="ABCC_MRP_domain1"/>
    <property type="match status" value="1"/>
</dbReference>
<dbReference type="EC" id="7.6.2.2" evidence="3"/>
<dbReference type="SMART" id="SM00382">
    <property type="entry name" value="AAA"/>
    <property type="match status" value="1"/>
</dbReference>
<feature type="transmembrane region" description="Helical" evidence="11">
    <location>
        <begin position="758"/>
        <end position="779"/>
    </location>
</feature>
<dbReference type="InterPro" id="IPR017871">
    <property type="entry name" value="ABC_transporter-like_CS"/>
</dbReference>
<feature type="transmembrane region" description="Helical" evidence="11">
    <location>
        <begin position="654"/>
        <end position="677"/>
    </location>
</feature>
<evidence type="ECO:0000256" key="9">
    <source>
        <dbReference type="ARBA" id="ARBA00023136"/>
    </source>
</evidence>
<protein>
    <recommendedName>
        <fullName evidence="3">ABC-type xenobiotic transporter</fullName>
        <ecNumber evidence="3">7.6.2.2</ecNumber>
    </recommendedName>
</protein>
<evidence type="ECO:0000313" key="14">
    <source>
        <dbReference type="EMBL" id="KYP36169.1"/>
    </source>
</evidence>
<comment type="catalytic activity">
    <reaction evidence="10">
        <text>ATP + H2O + xenobioticSide 1 = ADP + phosphate + xenobioticSide 2.</text>
        <dbReference type="EC" id="7.6.2.2"/>
    </reaction>
</comment>
<keyword evidence="4" id="KW-0813">Transport</keyword>
<evidence type="ECO:0000256" key="7">
    <source>
        <dbReference type="ARBA" id="ARBA00022840"/>
    </source>
</evidence>
<evidence type="ECO:0000256" key="1">
    <source>
        <dbReference type="ARBA" id="ARBA00004141"/>
    </source>
</evidence>
<dbReference type="GO" id="GO:0008559">
    <property type="term" value="F:ABC-type xenobiotic transporter activity"/>
    <property type="evidence" value="ECO:0007669"/>
    <property type="project" value="UniProtKB-EC"/>
</dbReference>
<feature type="domain" description="ABC transmembrane type-1" evidence="13">
    <location>
        <begin position="630"/>
        <end position="807"/>
    </location>
</feature>
<dbReference type="FunFam" id="3.40.50.300:FF:000923">
    <property type="entry name" value="ABC transporter C family member 10"/>
    <property type="match status" value="1"/>
</dbReference>
<evidence type="ECO:0000313" key="15">
    <source>
        <dbReference type="Proteomes" id="UP000075243"/>
    </source>
</evidence>
<keyword evidence="15" id="KW-1185">Reference proteome</keyword>
<accession>A0A151R0Y9</accession>
<evidence type="ECO:0000256" key="6">
    <source>
        <dbReference type="ARBA" id="ARBA00022741"/>
    </source>
</evidence>
<dbReference type="Pfam" id="PF00664">
    <property type="entry name" value="ABC_membrane"/>
    <property type="match status" value="2"/>
</dbReference>
<keyword evidence="5 11" id="KW-0812">Transmembrane</keyword>
<feature type="transmembrane region" description="Helical" evidence="11">
    <location>
        <begin position="622"/>
        <end position="642"/>
    </location>
</feature>
<evidence type="ECO:0000256" key="4">
    <source>
        <dbReference type="ARBA" id="ARBA00022448"/>
    </source>
</evidence>
<dbReference type="SUPFAM" id="SSF52540">
    <property type="entry name" value="P-loop containing nucleoside triphosphate hydrolases"/>
    <property type="match status" value="1"/>
</dbReference>
<keyword evidence="8 11" id="KW-1133">Transmembrane helix</keyword>
<evidence type="ECO:0000256" key="8">
    <source>
        <dbReference type="ARBA" id="ARBA00022989"/>
    </source>
</evidence>
<dbReference type="InterPro" id="IPR050173">
    <property type="entry name" value="ABC_transporter_C-like"/>
</dbReference>
<name>A0A151R0Y9_CAJCA</name>
<dbReference type="Proteomes" id="UP000075243">
    <property type="component" value="Unassembled WGS sequence"/>
</dbReference>
<dbReference type="GO" id="GO:0016887">
    <property type="term" value="F:ATP hydrolysis activity"/>
    <property type="evidence" value="ECO:0007669"/>
    <property type="project" value="InterPro"/>
</dbReference>
<dbReference type="CDD" id="cd18579">
    <property type="entry name" value="ABC_6TM_ABCC_D1"/>
    <property type="match status" value="1"/>
</dbReference>
<dbReference type="InterPro" id="IPR027417">
    <property type="entry name" value="P-loop_NTPase"/>
</dbReference>
<feature type="transmembrane region" description="Helical" evidence="11">
    <location>
        <begin position="240"/>
        <end position="260"/>
    </location>
</feature>
<dbReference type="PROSITE" id="PS50893">
    <property type="entry name" value="ABC_TRANSPORTER_2"/>
    <property type="match status" value="1"/>
</dbReference>
<dbReference type="InterPro" id="IPR011527">
    <property type="entry name" value="ABC1_TM_dom"/>
</dbReference>
<feature type="domain" description="ABC transmembrane type-1" evidence="13">
    <location>
        <begin position="69"/>
        <end position="204"/>
    </location>
</feature>
<reference evidence="14" key="1">
    <citation type="journal article" date="2012" name="Nat. Biotechnol.">
        <title>Draft genome sequence of pigeonpea (Cajanus cajan), an orphan legume crop of resource-poor farmers.</title>
        <authorList>
            <person name="Varshney R.K."/>
            <person name="Chen W."/>
            <person name="Li Y."/>
            <person name="Bharti A.K."/>
            <person name="Saxena R.K."/>
            <person name="Schlueter J.A."/>
            <person name="Donoghue M.T."/>
            <person name="Azam S."/>
            <person name="Fan G."/>
            <person name="Whaley A.M."/>
            <person name="Farmer A.D."/>
            <person name="Sheridan J."/>
            <person name="Iwata A."/>
            <person name="Tuteja R."/>
            <person name="Penmetsa R.V."/>
            <person name="Wu W."/>
            <person name="Upadhyaya H.D."/>
            <person name="Yang S.P."/>
            <person name="Shah T."/>
            <person name="Saxena K.B."/>
            <person name="Michael T."/>
            <person name="McCombie W.R."/>
            <person name="Yang B."/>
            <person name="Zhang G."/>
            <person name="Yang H."/>
            <person name="Wang J."/>
            <person name="Spillane C."/>
            <person name="Cook D.R."/>
            <person name="May G.D."/>
            <person name="Xu X."/>
            <person name="Jackson S.A."/>
        </authorList>
    </citation>
    <scope>NUCLEOTIDE SEQUENCE [LARGE SCALE GENOMIC DNA]</scope>
</reference>
<proteinExistence type="inferred from homology"/>
<evidence type="ECO:0000256" key="2">
    <source>
        <dbReference type="ARBA" id="ARBA00009726"/>
    </source>
</evidence>
<evidence type="ECO:0000256" key="5">
    <source>
        <dbReference type="ARBA" id="ARBA00022692"/>
    </source>
</evidence>
<feature type="transmembrane region" description="Helical" evidence="11">
    <location>
        <begin position="732"/>
        <end position="752"/>
    </location>
</feature>
<organism evidence="14 15">
    <name type="scientific">Cajanus cajan</name>
    <name type="common">Pigeon pea</name>
    <name type="synonym">Cajanus indicus</name>
    <dbReference type="NCBI Taxonomy" id="3821"/>
    <lineage>
        <taxon>Eukaryota</taxon>
        <taxon>Viridiplantae</taxon>
        <taxon>Streptophyta</taxon>
        <taxon>Embryophyta</taxon>
        <taxon>Tracheophyta</taxon>
        <taxon>Spermatophyta</taxon>
        <taxon>Magnoliopsida</taxon>
        <taxon>eudicotyledons</taxon>
        <taxon>Gunneridae</taxon>
        <taxon>Pentapetalae</taxon>
        <taxon>rosids</taxon>
        <taxon>fabids</taxon>
        <taxon>Fabales</taxon>
        <taxon>Fabaceae</taxon>
        <taxon>Papilionoideae</taxon>
        <taxon>50 kb inversion clade</taxon>
        <taxon>NPAAA clade</taxon>
        <taxon>indigoferoid/millettioid clade</taxon>
        <taxon>Phaseoleae</taxon>
        <taxon>Cajanus</taxon>
    </lineage>
</organism>
<dbReference type="Gene3D" id="1.20.1560.10">
    <property type="entry name" value="ABC transporter type 1, transmembrane domain"/>
    <property type="match status" value="3"/>
</dbReference>
<sequence>MSFWWLNPLMKRGQDKTLEDEDIPKLRELDRAETCYLLFVEQLNKQKQKEPSSLSILWVIILCHWREILISGIFALFKVLSQSAGPLLLNAFILVSEGKGSFKYEGYVLAISLFFIKIIESQSQRQWYFRSRLVGMNVKSLLTTCIYKKLLRLSNVAKLTHSGGEIMNYVTVDAYRIGEFPFWFHQTWTTSIQLCIALVILFLLKLYAWESHYKNAIEKLRNVELKFLASVQLRRAYNIFLFWSAPILVSAVSFWACYFLNIPLHANNVFTFVATLRLVQEPITAIPDVVGAVIQAKVAFARIVKFLKASELESENFKNKCFDDNIRGSILIESADFSWEGNASKPTLRNINLEVKQRQKVAICGQVGSGKSTLLATILGEVPKTKGNIEIYGKFAYVSQTAWIQTGTIRENILFGSDLDMHRYQETLHRSSLVKDIELFPHGDLTEIGERGTNLSGGQKQRIQLARALYQNADVYLLDDPFSAVDANTATNLFNEYIMEGLKGKTVLLVTHQVDFLPAFDSVLFMSDGEILQQAPYHHILSSSQEFQDLVNAHKETSNSNQFVSVTSSQRNLTSDREITQAFMEKQFKATNRDQLIKQEERETGDTGLKPYRQYLNQMKGYIYFSMVSLCYIAFVICQILQNSWMAANVDNPYVSSLQLILVYILIGAISTIFLLIRCLTTVSLGIKSSQNLFVQLMDSLFRAPMSFYDSTPMGRILSRVSSDLSIVDLDIPFSLGISVGGPIICCSNLLVLAIVTWQVLVVSIPMVYIAICLQRYFFASAKEVMRMNGTTKSFVANHFAETVAGVVLRKTRTEKLKQKKLEQRS</sequence>
<evidence type="ECO:0000256" key="11">
    <source>
        <dbReference type="SAM" id="Phobius"/>
    </source>
</evidence>
<keyword evidence="7" id="KW-0067">ATP-binding</keyword>
<dbReference type="AlphaFoldDB" id="A0A151R0Y9"/>
<dbReference type="Gramene" id="C.cajan_41852.t">
    <property type="protein sequence ID" value="C.cajan_41852.t"/>
    <property type="gene ID" value="C.cajan_41852"/>
</dbReference>
<dbReference type="PANTHER" id="PTHR24223:SF367">
    <property type="entry name" value="ABC-TYPE XENOBIOTIC TRANSPORTER"/>
    <property type="match status" value="1"/>
</dbReference>
<dbReference type="PROSITE" id="PS50929">
    <property type="entry name" value="ABC_TM1F"/>
    <property type="match status" value="3"/>
</dbReference>
<comment type="similarity">
    <text evidence="2">Belongs to the ABC transporter superfamily. ABCC family. Conjugate transporter (TC 3.A.1.208) subfamily.</text>
</comment>
<dbReference type="GO" id="GO:0005524">
    <property type="term" value="F:ATP binding"/>
    <property type="evidence" value="ECO:0007669"/>
    <property type="project" value="UniProtKB-KW"/>
</dbReference>
<feature type="transmembrane region" description="Helical" evidence="11">
    <location>
        <begin position="191"/>
        <end position="209"/>
    </location>
</feature>
<dbReference type="InterPro" id="IPR036640">
    <property type="entry name" value="ABC1_TM_sf"/>
</dbReference>
<dbReference type="SUPFAM" id="SSF90123">
    <property type="entry name" value="ABC transporter transmembrane region"/>
    <property type="match status" value="2"/>
</dbReference>
<keyword evidence="6" id="KW-0547">Nucleotide-binding</keyword>
<comment type="subcellular location">
    <subcellularLocation>
        <location evidence="1">Membrane</location>
        <topology evidence="1">Multi-pass membrane protein</topology>
    </subcellularLocation>
</comment>
<dbReference type="InterPro" id="IPR044746">
    <property type="entry name" value="ABCC_6TM_D1"/>
</dbReference>
<dbReference type="InterPro" id="IPR003593">
    <property type="entry name" value="AAA+_ATPase"/>
</dbReference>
<dbReference type="Gene3D" id="3.40.50.300">
    <property type="entry name" value="P-loop containing nucleotide triphosphate hydrolases"/>
    <property type="match status" value="1"/>
</dbReference>
<evidence type="ECO:0000259" key="13">
    <source>
        <dbReference type="PROSITE" id="PS50929"/>
    </source>
</evidence>
<gene>
    <name evidence="14" type="ORF">KK1_042731</name>
</gene>
<evidence type="ECO:0000256" key="3">
    <source>
        <dbReference type="ARBA" id="ARBA00012191"/>
    </source>
</evidence>
<evidence type="ECO:0000259" key="12">
    <source>
        <dbReference type="PROSITE" id="PS50893"/>
    </source>
</evidence>
<dbReference type="Pfam" id="PF00005">
    <property type="entry name" value="ABC_tran"/>
    <property type="match status" value="1"/>
</dbReference>
<keyword evidence="9 11" id="KW-0472">Membrane</keyword>
<feature type="domain" description="ABC transporter" evidence="12">
    <location>
        <begin position="332"/>
        <end position="553"/>
    </location>
</feature>
<feature type="domain" description="ABC transmembrane type-1" evidence="13">
    <location>
        <begin position="205"/>
        <end position="295"/>
    </location>
</feature>
<dbReference type="InterPro" id="IPR003439">
    <property type="entry name" value="ABC_transporter-like_ATP-bd"/>
</dbReference>
<dbReference type="OMA" id="NDNTSKC"/>
<dbReference type="EMBL" id="KQ484257">
    <property type="protein sequence ID" value="KYP36169.1"/>
    <property type="molecule type" value="Genomic_DNA"/>
</dbReference>
<evidence type="ECO:0000256" key="10">
    <source>
        <dbReference type="ARBA" id="ARBA00034018"/>
    </source>
</evidence>